<feature type="compositionally biased region" description="Basic and acidic residues" evidence="1">
    <location>
        <begin position="59"/>
        <end position="74"/>
    </location>
</feature>
<feature type="region of interest" description="Disordered" evidence="1">
    <location>
        <begin position="39"/>
        <end position="74"/>
    </location>
</feature>
<organism evidence="2">
    <name type="scientific">Clastoptera arizonana</name>
    <name type="common">Arizona spittle bug</name>
    <dbReference type="NCBI Taxonomy" id="38151"/>
    <lineage>
        <taxon>Eukaryota</taxon>
        <taxon>Metazoa</taxon>
        <taxon>Ecdysozoa</taxon>
        <taxon>Arthropoda</taxon>
        <taxon>Hexapoda</taxon>
        <taxon>Insecta</taxon>
        <taxon>Pterygota</taxon>
        <taxon>Neoptera</taxon>
        <taxon>Paraneoptera</taxon>
        <taxon>Hemiptera</taxon>
        <taxon>Auchenorrhyncha</taxon>
        <taxon>Cercopoidea</taxon>
        <taxon>Clastopteridae</taxon>
        <taxon>Clastoptera</taxon>
    </lineage>
</organism>
<evidence type="ECO:0000313" key="2">
    <source>
        <dbReference type="EMBL" id="JAS21331.1"/>
    </source>
</evidence>
<evidence type="ECO:0000256" key="1">
    <source>
        <dbReference type="SAM" id="MobiDB-lite"/>
    </source>
</evidence>
<feature type="region of interest" description="Disordered" evidence="1">
    <location>
        <begin position="101"/>
        <end position="125"/>
    </location>
</feature>
<reference evidence="2" key="1">
    <citation type="submission" date="2015-12" db="EMBL/GenBank/DDBJ databases">
        <title>De novo transcriptome assembly of four potential Pierce s Disease insect vectors from Arizona vineyards.</title>
        <authorList>
            <person name="Tassone E.E."/>
        </authorList>
    </citation>
    <scope>NUCLEOTIDE SEQUENCE</scope>
</reference>
<dbReference type="AlphaFoldDB" id="A0A1B6D6L8"/>
<accession>A0A1B6D6L8</accession>
<proteinExistence type="predicted"/>
<protein>
    <submittedName>
        <fullName evidence="2">Uncharacterized protein</fullName>
    </submittedName>
</protein>
<feature type="non-terminal residue" evidence="2">
    <location>
        <position position="1"/>
    </location>
</feature>
<name>A0A1B6D6L8_9HEMI</name>
<sequence length="125" mass="14205">AVMHTQQKLQNHKSTTTFIEAPSLPKPIDLEAPFQASLSAPGSQGWNVVRPSIKPTKINNDRLDEHKPESPDENYKFDIENFKPELFGGFKPILLPTTETAENISDSKKKEKHNTLINIERQEKK</sequence>
<feature type="region of interest" description="Disordered" evidence="1">
    <location>
        <begin position="1"/>
        <end position="20"/>
    </location>
</feature>
<gene>
    <name evidence="2" type="ORF">g.1702</name>
</gene>
<feature type="compositionally biased region" description="Polar residues" evidence="1">
    <location>
        <begin position="1"/>
        <end position="18"/>
    </location>
</feature>
<dbReference type="EMBL" id="GEDC01015967">
    <property type="protein sequence ID" value="JAS21331.1"/>
    <property type="molecule type" value="Transcribed_RNA"/>
</dbReference>